<keyword evidence="3" id="KW-0813">Transport</keyword>
<keyword evidence="4 10" id="KW-0812">Transmembrane</keyword>
<keyword evidence="6 10" id="KW-1133">Transmembrane helix</keyword>
<keyword evidence="13" id="KW-1185">Reference proteome</keyword>
<dbReference type="Pfam" id="PF01769">
    <property type="entry name" value="MgtE"/>
    <property type="match status" value="2"/>
</dbReference>
<dbReference type="Gene3D" id="1.10.357.20">
    <property type="entry name" value="SLC41 divalent cation transporters, integral membrane domain"/>
    <property type="match status" value="2"/>
</dbReference>
<dbReference type="InterPro" id="IPR045349">
    <property type="entry name" value="SLC41A1-3"/>
</dbReference>
<evidence type="ECO:0000256" key="3">
    <source>
        <dbReference type="ARBA" id="ARBA00022448"/>
    </source>
</evidence>
<feature type="compositionally biased region" description="Basic and acidic residues" evidence="9">
    <location>
        <begin position="40"/>
        <end position="55"/>
    </location>
</feature>
<keyword evidence="7" id="KW-0406">Ion transport</keyword>
<accession>A0A482XKB8</accession>
<evidence type="ECO:0000256" key="4">
    <source>
        <dbReference type="ARBA" id="ARBA00022692"/>
    </source>
</evidence>
<feature type="domain" description="SLC41A/MgtE integral membrane" evidence="11">
    <location>
        <begin position="102"/>
        <end position="235"/>
    </location>
</feature>
<gene>
    <name evidence="12" type="ORF">LSTR_LSTR012967</name>
</gene>
<comment type="caution">
    <text evidence="12">The sequence shown here is derived from an EMBL/GenBank/DDBJ whole genome shotgun (WGS) entry which is preliminary data.</text>
</comment>
<dbReference type="STRING" id="195883.A0A482XKB8"/>
<feature type="transmembrane region" description="Helical" evidence="10">
    <location>
        <begin position="444"/>
        <end position="464"/>
    </location>
</feature>
<evidence type="ECO:0000313" key="13">
    <source>
        <dbReference type="Proteomes" id="UP000291343"/>
    </source>
</evidence>
<evidence type="ECO:0000256" key="8">
    <source>
        <dbReference type="ARBA" id="ARBA00023136"/>
    </source>
</evidence>
<name>A0A482XKB8_LAOST</name>
<evidence type="ECO:0000256" key="5">
    <source>
        <dbReference type="ARBA" id="ARBA00022842"/>
    </source>
</evidence>
<protein>
    <recommendedName>
        <fullName evidence="11">SLC41A/MgtE integral membrane domain-containing protein</fullName>
    </recommendedName>
</protein>
<evidence type="ECO:0000313" key="12">
    <source>
        <dbReference type="EMBL" id="RZF46107.1"/>
    </source>
</evidence>
<dbReference type="FunCoup" id="A0A482XKB8">
    <property type="interactions" value="124"/>
</dbReference>
<comment type="similarity">
    <text evidence="2">Belongs to the SLC41A transporter family.</text>
</comment>
<feature type="transmembrane region" description="Helical" evidence="10">
    <location>
        <begin position="280"/>
        <end position="300"/>
    </location>
</feature>
<feature type="domain" description="SLC41A/MgtE integral membrane" evidence="11">
    <location>
        <begin position="314"/>
        <end position="459"/>
    </location>
</feature>
<proteinExistence type="inferred from homology"/>
<feature type="region of interest" description="Disordered" evidence="9">
    <location>
        <begin position="31"/>
        <end position="55"/>
    </location>
</feature>
<dbReference type="AlphaFoldDB" id="A0A482XKB8"/>
<dbReference type="SUPFAM" id="SSF161093">
    <property type="entry name" value="MgtE membrane domain-like"/>
    <property type="match status" value="2"/>
</dbReference>
<comment type="subcellular location">
    <subcellularLocation>
        <location evidence="1">Membrane</location>
        <topology evidence="1">Multi-pass membrane protein</topology>
    </subcellularLocation>
</comment>
<evidence type="ECO:0000256" key="9">
    <source>
        <dbReference type="SAM" id="MobiDB-lite"/>
    </source>
</evidence>
<evidence type="ECO:0000256" key="2">
    <source>
        <dbReference type="ARBA" id="ARBA00009749"/>
    </source>
</evidence>
<dbReference type="EMBL" id="QKKF02007161">
    <property type="protein sequence ID" value="RZF46107.1"/>
    <property type="molecule type" value="Genomic_DNA"/>
</dbReference>
<reference evidence="12 13" key="1">
    <citation type="journal article" date="2017" name="Gigascience">
        <title>Genome sequence of the small brown planthopper, Laodelphax striatellus.</title>
        <authorList>
            <person name="Zhu J."/>
            <person name="Jiang F."/>
            <person name="Wang X."/>
            <person name="Yang P."/>
            <person name="Bao Y."/>
            <person name="Zhao W."/>
            <person name="Wang W."/>
            <person name="Lu H."/>
            <person name="Wang Q."/>
            <person name="Cui N."/>
            <person name="Li J."/>
            <person name="Chen X."/>
            <person name="Luo L."/>
            <person name="Yu J."/>
            <person name="Kang L."/>
            <person name="Cui F."/>
        </authorList>
    </citation>
    <scope>NUCLEOTIDE SEQUENCE [LARGE SCALE GENOMIC DNA]</scope>
    <source>
        <strain evidence="12">Lst14</strain>
    </source>
</reference>
<feature type="transmembrane region" description="Helical" evidence="10">
    <location>
        <begin position="216"/>
        <end position="241"/>
    </location>
</feature>
<feature type="transmembrane region" description="Helical" evidence="10">
    <location>
        <begin position="374"/>
        <end position="393"/>
    </location>
</feature>
<evidence type="ECO:0000256" key="10">
    <source>
        <dbReference type="SAM" id="Phobius"/>
    </source>
</evidence>
<dbReference type="PANTHER" id="PTHR16228">
    <property type="entry name" value="DIVALENT CATION TRANSPORTER SOLUTE CARRIER FAMILY 41"/>
    <property type="match status" value="1"/>
</dbReference>
<keyword evidence="5" id="KW-0460">Magnesium</keyword>
<dbReference type="PANTHER" id="PTHR16228:SF7">
    <property type="entry name" value="SLC41A_MGTE INTEGRAL MEMBRANE DOMAIN-CONTAINING PROTEIN"/>
    <property type="match status" value="1"/>
</dbReference>
<dbReference type="InterPro" id="IPR036739">
    <property type="entry name" value="SLC41_membr_dom_sf"/>
</dbReference>
<sequence>MDSSVCVRLFKESSMHRPARKYIRATMLKSQSGEQFPVKQRPDEESSTDPEHIENETHSDVFKQIVIPFIIAGLGMVVAGIFLDNAQTWDVFVNVSEIMILVPSLLGLKGNLEMTLASRLSTLANCGKMDDPKDQMSMIAGNLSLVQLQSIVVGLLSSIVAVCSSALFKYDLNISHSLLLASCSIVTASTASLLLGVVTSLVIIASRRYSVNPDNIATPIAGSLGDITSLMLLSAIATAIYNSGDKMSMISILIIVAFMGIMPLWFFISNRNEHTREVLYNGWKPIIFSMMISTVGGLILDKMVQKYSGIAVFQPVINGVGGNLVSIQASRLATALHKRGGSGSDGYLPPGYKIVPSPYQVFLSEHRHAVTARVLLFLVLPGQMFFSLVICFMKTSHIWLNVPFLILYIVAALIQVTLLLYLATVLTNYCWSKKCDPDNTTIPYLTALGDLFGIVLLAAVFQILNMVGMPFRLAD</sequence>
<feature type="transmembrane region" description="Helical" evidence="10">
    <location>
        <begin position="65"/>
        <end position="83"/>
    </location>
</feature>
<organism evidence="12 13">
    <name type="scientific">Laodelphax striatellus</name>
    <name type="common">Small brown planthopper</name>
    <name type="synonym">Delphax striatella</name>
    <dbReference type="NCBI Taxonomy" id="195883"/>
    <lineage>
        <taxon>Eukaryota</taxon>
        <taxon>Metazoa</taxon>
        <taxon>Ecdysozoa</taxon>
        <taxon>Arthropoda</taxon>
        <taxon>Hexapoda</taxon>
        <taxon>Insecta</taxon>
        <taxon>Pterygota</taxon>
        <taxon>Neoptera</taxon>
        <taxon>Paraneoptera</taxon>
        <taxon>Hemiptera</taxon>
        <taxon>Auchenorrhyncha</taxon>
        <taxon>Fulgoroidea</taxon>
        <taxon>Delphacidae</taxon>
        <taxon>Criomorphinae</taxon>
        <taxon>Laodelphax</taxon>
    </lineage>
</organism>
<evidence type="ECO:0000256" key="7">
    <source>
        <dbReference type="ARBA" id="ARBA00023065"/>
    </source>
</evidence>
<dbReference type="Proteomes" id="UP000291343">
    <property type="component" value="Unassembled WGS sequence"/>
</dbReference>
<keyword evidence="8 10" id="KW-0472">Membrane</keyword>
<evidence type="ECO:0000259" key="11">
    <source>
        <dbReference type="Pfam" id="PF01769"/>
    </source>
</evidence>
<evidence type="ECO:0000256" key="6">
    <source>
        <dbReference type="ARBA" id="ARBA00022989"/>
    </source>
</evidence>
<feature type="transmembrane region" description="Helical" evidence="10">
    <location>
        <begin position="405"/>
        <end position="424"/>
    </location>
</feature>
<evidence type="ECO:0000256" key="1">
    <source>
        <dbReference type="ARBA" id="ARBA00004141"/>
    </source>
</evidence>
<dbReference type="OrthoDB" id="5791097at2759"/>
<dbReference type="FunFam" id="1.10.357.20:FF:000001">
    <property type="entry name" value="Solute carrier family 41 member 2"/>
    <property type="match status" value="1"/>
</dbReference>
<feature type="transmembrane region" description="Helical" evidence="10">
    <location>
        <begin position="179"/>
        <end position="204"/>
    </location>
</feature>
<feature type="transmembrane region" description="Helical" evidence="10">
    <location>
        <begin position="247"/>
        <end position="268"/>
    </location>
</feature>
<dbReference type="GO" id="GO:0008324">
    <property type="term" value="F:monoatomic cation transmembrane transporter activity"/>
    <property type="evidence" value="ECO:0007669"/>
    <property type="project" value="InterPro"/>
</dbReference>
<dbReference type="InterPro" id="IPR006667">
    <property type="entry name" value="SLC41_membr_dom"/>
</dbReference>
<feature type="transmembrane region" description="Helical" evidence="10">
    <location>
        <begin position="145"/>
        <end position="167"/>
    </location>
</feature>
<dbReference type="InParanoid" id="A0A482XKB8"/>
<dbReference type="GO" id="GO:0005886">
    <property type="term" value="C:plasma membrane"/>
    <property type="evidence" value="ECO:0007669"/>
    <property type="project" value="TreeGrafter"/>
</dbReference>